<gene>
    <name evidence="1" type="ORF">SAMN04489798_3328</name>
</gene>
<evidence type="ECO:0000313" key="2">
    <source>
        <dbReference type="Proteomes" id="UP000198827"/>
    </source>
</evidence>
<dbReference type="EMBL" id="LT629705">
    <property type="protein sequence ID" value="SDO58459.1"/>
    <property type="molecule type" value="Genomic_DNA"/>
</dbReference>
<dbReference type="Proteomes" id="UP000198827">
    <property type="component" value="Chromosome I"/>
</dbReference>
<dbReference type="Gene3D" id="3.10.450.50">
    <property type="match status" value="1"/>
</dbReference>
<dbReference type="RefSeq" id="WP_090182392.1">
    <property type="nucleotide sequence ID" value="NZ_LT629705.1"/>
</dbReference>
<sequence>MTALSTDIEQINLVVRQYVEGMVFADEALLRHAFHPDCRIIGHYHKELEWSSLDDFIGAINAESSAVKKDVQPFWRVIDFDITGDAAAVKVIDDFAGMRFTDYLSLLKVNDRWVIINKLYYYQE</sequence>
<dbReference type="OrthoDB" id="5676998at2"/>
<proteinExistence type="predicted"/>
<dbReference type="Pfam" id="PF12893">
    <property type="entry name" value="Lumazine_bd_2"/>
    <property type="match status" value="1"/>
</dbReference>
<dbReference type="AlphaFoldDB" id="A0A1H0KR91"/>
<dbReference type="InterPro" id="IPR039437">
    <property type="entry name" value="FrzH/put_lumazine-bd"/>
</dbReference>
<dbReference type="InterPro" id="IPR032710">
    <property type="entry name" value="NTF2-like_dom_sf"/>
</dbReference>
<reference evidence="1 2" key="1">
    <citation type="submission" date="2016-10" db="EMBL/GenBank/DDBJ databases">
        <authorList>
            <person name="de Groot N.N."/>
        </authorList>
    </citation>
    <scope>NUCLEOTIDE SEQUENCE [LARGE SCALE GENOMIC DNA]</scope>
    <source>
        <strain evidence="1 2">CECT 7543</strain>
    </source>
</reference>
<name>A0A1H0KR91_9PSED</name>
<evidence type="ECO:0000313" key="1">
    <source>
        <dbReference type="EMBL" id="SDO58459.1"/>
    </source>
</evidence>
<dbReference type="SUPFAM" id="SSF54427">
    <property type="entry name" value="NTF2-like"/>
    <property type="match status" value="1"/>
</dbReference>
<organism evidence="1 2">
    <name type="scientific">Pseudomonas arsenicoxydans</name>
    <dbReference type="NCBI Taxonomy" id="702115"/>
    <lineage>
        <taxon>Bacteria</taxon>
        <taxon>Pseudomonadati</taxon>
        <taxon>Pseudomonadota</taxon>
        <taxon>Gammaproteobacteria</taxon>
        <taxon>Pseudomonadales</taxon>
        <taxon>Pseudomonadaceae</taxon>
        <taxon>Pseudomonas</taxon>
    </lineage>
</organism>
<accession>A0A1H0KR91</accession>
<protein>
    <submittedName>
        <fullName evidence="1">Putative lumazine-binding</fullName>
    </submittedName>
</protein>